<dbReference type="AlphaFoldDB" id="A0A3D9EG31"/>
<organism evidence="14 15">
    <name type="scientific">Ectopseudomonas oleovorans</name>
    <name type="common">Pseudomonas oleovorans</name>
    <dbReference type="NCBI Taxonomy" id="301"/>
    <lineage>
        <taxon>Bacteria</taxon>
        <taxon>Pseudomonadati</taxon>
        <taxon>Pseudomonadota</taxon>
        <taxon>Gammaproteobacteria</taxon>
        <taxon>Pseudomonadales</taxon>
        <taxon>Pseudomonadaceae</taxon>
        <taxon>Ectopseudomonas</taxon>
    </lineage>
</organism>
<evidence type="ECO:0000256" key="1">
    <source>
        <dbReference type="ARBA" id="ARBA00004429"/>
    </source>
</evidence>
<accession>A0A3D9EG31</accession>
<dbReference type="EMBL" id="QRDL01000005">
    <property type="protein sequence ID" value="RED02068.1"/>
    <property type="molecule type" value="Genomic_DNA"/>
</dbReference>
<dbReference type="GO" id="GO:0007165">
    <property type="term" value="P:signal transduction"/>
    <property type="evidence" value="ECO:0007669"/>
    <property type="project" value="UniProtKB-KW"/>
</dbReference>
<dbReference type="Gene3D" id="3.30.450.20">
    <property type="entry name" value="PAS domain"/>
    <property type="match status" value="1"/>
</dbReference>
<evidence type="ECO:0000256" key="6">
    <source>
        <dbReference type="ARBA" id="ARBA00023136"/>
    </source>
</evidence>
<comment type="subcellular location">
    <subcellularLocation>
        <location evidence="1">Cell inner membrane</location>
        <topology evidence="1">Multi-pass membrane protein</topology>
    </subcellularLocation>
</comment>
<dbReference type="GO" id="GO:0006935">
    <property type="term" value="P:chemotaxis"/>
    <property type="evidence" value="ECO:0007669"/>
    <property type="project" value="UniProtKB-KW"/>
</dbReference>
<evidence type="ECO:0000256" key="2">
    <source>
        <dbReference type="ARBA" id="ARBA00022500"/>
    </source>
</evidence>
<evidence type="ECO:0000313" key="14">
    <source>
        <dbReference type="EMBL" id="RED02068.1"/>
    </source>
</evidence>
<dbReference type="InterPro" id="IPR003660">
    <property type="entry name" value="HAMP_dom"/>
</dbReference>
<keyword evidence="3" id="KW-1003">Cell membrane</keyword>
<evidence type="ECO:0000256" key="5">
    <source>
        <dbReference type="ARBA" id="ARBA00022989"/>
    </source>
</evidence>
<feature type="transmembrane region" description="Helical" evidence="10">
    <location>
        <begin position="12"/>
        <end position="31"/>
    </location>
</feature>
<dbReference type="Pfam" id="PF00015">
    <property type="entry name" value="MCPsignal"/>
    <property type="match status" value="1"/>
</dbReference>
<dbReference type="InterPro" id="IPR004089">
    <property type="entry name" value="MCPsignal_dom"/>
</dbReference>
<keyword evidence="3" id="KW-0997">Cell inner membrane</keyword>
<feature type="domain" description="Methyl-accepting transducer" evidence="11">
    <location>
        <begin position="436"/>
        <end position="672"/>
    </location>
</feature>
<feature type="transmembrane region" description="Helical" evidence="10">
    <location>
        <begin position="354"/>
        <end position="380"/>
    </location>
</feature>
<reference evidence="14 15" key="1">
    <citation type="submission" date="2018-07" db="EMBL/GenBank/DDBJ databases">
        <title>Genome sequencing of rice bacterial endophytes.</title>
        <authorList>
            <person name="Venturi V."/>
        </authorList>
    </citation>
    <scope>NUCLEOTIDE SEQUENCE [LARGE SCALE GENOMIC DNA]</scope>
    <source>
        <strain evidence="14 15">AG1002</strain>
    </source>
</reference>
<comment type="similarity">
    <text evidence="8">Belongs to the methyl-accepting chemotaxis (MCP) protein family.</text>
</comment>
<dbReference type="CDD" id="cd06225">
    <property type="entry name" value="HAMP"/>
    <property type="match status" value="1"/>
</dbReference>
<proteinExistence type="inferred from homology"/>
<dbReference type="SUPFAM" id="SSF58104">
    <property type="entry name" value="Methyl-accepting chemotaxis protein (MCP) signaling domain"/>
    <property type="match status" value="1"/>
</dbReference>
<evidence type="ECO:0000256" key="3">
    <source>
        <dbReference type="ARBA" id="ARBA00022519"/>
    </source>
</evidence>
<dbReference type="CDD" id="cd12913">
    <property type="entry name" value="PDC1_MCP_like"/>
    <property type="match status" value="1"/>
</dbReference>
<comment type="caution">
    <text evidence="14">The sequence shown here is derived from an EMBL/GenBank/DDBJ whole genome shotgun (WGS) entry which is preliminary data.</text>
</comment>
<dbReference type="PANTHER" id="PTHR32089:SF119">
    <property type="entry name" value="METHYL-ACCEPTING CHEMOTAXIS PROTEIN CTPL"/>
    <property type="match status" value="1"/>
</dbReference>
<dbReference type="PROSITE" id="PS50111">
    <property type="entry name" value="CHEMOTAXIS_TRANSDUC_2"/>
    <property type="match status" value="1"/>
</dbReference>
<evidence type="ECO:0000259" key="11">
    <source>
        <dbReference type="PROSITE" id="PS50111"/>
    </source>
</evidence>
<dbReference type="PROSITE" id="PS50885">
    <property type="entry name" value="HAMP"/>
    <property type="match status" value="1"/>
</dbReference>
<dbReference type="SMART" id="SM00304">
    <property type="entry name" value="HAMP"/>
    <property type="match status" value="1"/>
</dbReference>
<dbReference type="CDD" id="cd11386">
    <property type="entry name" value="MCP_signal"/>
    <property type="match status" value="1"/>
</dbReference>
<evidence type="ECO:0000313" key="15">
    <source>
        <dbReference type="Proteomes" id="UP000256988"/>
    </source>
</evidence>
<evidence type="ECO:0000256" key="4">
    <source>
        <dbReference type="ARBA" id="ARBA00022692"/>
    </source>
</evidence>
<keyword evidence="5 10" id="KW-1133">Transmembrane helix</keyword>
<protein>
    <submittedName>
        <fullName evidence="14">Methyl-accepting chemotaxis protein</fullName>
    </submittedName>
</protein>
<keyword evidence="2" id="KW-0145">Chemotaxis</keyword>
<evidence type="ECO:0000256" key="9">
    <source>
        <dbReference type="PROSITE-ProRule" id="PRU00284"/>
    </source>
</evidence>
<keyword evidence="7 9" id="KW-0807">Transducer</keyword>
<dbReference type="Gene3D" id="1.10.287.950">
    <property type="entry name" value="Methyl-accepting chemotaxis protein"/>
    <property type="match status" value="1"/>
</dbReference>
<dbReference type="GO" id="GO:0005886">
    <property type="term" value="C:plasma membrane"/>
    <property type="evidence" value="ECO:0007669"/>
    <property type="project" value="UniProtKB-SubCell"/>
</dbReference>
<evidence type="ECO:0000259" key="13">
    <source>
        <dbReference type="PROSITE" id="PS50885"/>
    </source>
</evidence>
<evidence type="ECO:0000256" key="8">
    <source>
        <dbReference type="ARBA" id="ARBA00029447"/>
    </source>
</evidence>
<dbReference type="RefSeq" id="WP_058783969.1">
    <property type="nucleotide sequence ID" value="NZ_QRDL01000005.1"/>
</dbReference>
<dbReference type="PANTHER" id="PTHR32089">
    <property type="entry name" value="METHYL-ACCEPTING CHEMOTAXIS PROTEIN MCPB"/>
    <property type="match status" value="1"/>
</dbReference>
<evidence type="ECO:0000256" key="7">
    <source>
        <dbReference type="ARBA" id="ARBA00023224"/>
    </source>
</evidence>
<dbReference type="SMART" id="SM00283">
    <property type="entry name" value="MA"/>
    <property type="match status" value="1"/>
</dbReference>
<keyword evidence="6 10" id="KW-0472">Membrane</keyword>
<dbReference type="Pfam" id="PF00672">
    <property type="entry name" value="HAMP"/>
    <property type="match status" value="1"/>
</dbReference>
<dbReference type="InterPro" id="IPR000727">
    <property type="entry name" value="T_SNARE_dom"/>
</dbReference>
<name>A0A3D9EG31_ECTOL</name>
<dbReference type="FunFam" id="1.10.287.950:FF:000001">
    <property type="entry name" value="Methyl-accepting chemotaxis sensory transducer"/>
    <property type="match status" value="1"/>
</dbReference>
<dbReference type="Proteomes" id="UP000256988">
    <property type="component" value="Unassembled WGS sequence"/>
</dbReference>
<dbReference type="PROSITE" id="PS50192">
    <property type="entry name" value="T_SNARE"/>
    <property type="match status" value="1"/>
</dbReference>
<keyword evidence="4 10" id="KW-0812">Transmembrane</keyword>
<sequence length="708" mass="76457">MSIRSVRTIISLYASGSVLAVVTALTSYVLYSGSQTQILIEKHASQLAYKSAQELIGAQAQATANYIGKKLEEPLLTVSNLAQLNAQLGRADDSKLNLDRSAISHILKETLANSPNLLDIYAGWERNAFDGADSQYAGLTAQGYDATGRFMPWWYRKPESGYEVVPLGEILDSKTILSTGVGENVFYTCPQQSLKACVIDPAPYEINGQQILMSSFNAPILVDGTFRGVIGADLSLDFIQKLLEAANKQLYDGAGSIALIASQGTIVANTANAESLGKQAKEVLGGAAKELRQLEDGVTKRFDDKQDLYQVYLPLRLGNSSTVWTLLVQLPRSAVLADLQQLLQALTQQRYSDIVGMMLVGLIVAALGLLLLWVISGYIARPLRRMVAMLDAVAKGEGNLTQRLQVNRRDELGAIATGFNTFLASLQHLIKQLVQSVGEVSDSAQHTSDIARRVRDGMHQQLLEVDQVATAMHEMTATAHDVARNAGNAAKATQKATAAVHDGQQVVQQSVQESSRLAQEIELAVEQVQRVAHDSVSIGSILTTINGIAAQTSLLALNAAIEAARAGDQGRGFAVVADEVRSLAQRTQVATGEIHDMIQKLQSGAREAVEVMQSSREQTIQQVEQTEIARVALQTILAEVKDISDMNLQIASAAEEQSAVVEDINRNMLNIGEVAHSVNNHVEEVLTAGDQLSDLALKQAKLSARFRV</sequence>
<evidence type="ECO:0000256" key="10">
    <source>
        <dbReference type="SAM" id="Phobius"/>
    </source>
</evidence>
<evidence type="ECO:0000259" key="12">
    <source>
        <dbReference type="PROSITE" id="PS50192"/>
    </source>
</evidence>
<feature type="domain" description="HAMP" evidence="13">
    <location>
        <begin position="377"/>
        <end position="431"/>
    </location>
</feature>
<feature type="domain" description="T-SNARE coiled-coil homology" evidence="12">
    <location>
        <begin position="633"/>
        <end position="685"/>
    </location>
</feature>
<gene>
    <name evidence="14" type="ORF">DFO60_3693</name>
</gene>